<reference evidence="10" key="1">
    <citation type="submission" date="2017-09" db="EMBL/GenBank/DDBJ databases">
        <title>Depth-based differentiation of microbial function through sediment-hosted aquifers and enrichment of novel symbionts in the deep terrestrial subsurface.</title>
        <authorList>
            <person name="Probst A.J."/>
            <person name="Ladd B."/>
            <person name="Jarett J.K."/>
            <person name="Geller-Mcgrath D.E."/>
            <person name="Sieber C.M.K."/>
            <person name="Emerson J.B."/>
            <person name="Anantharaman K."/>
            <person name="Thomas B.C."/>
            <person name="Malmstrom R."/>
            <person name="Stieglmeier M."/>
            <person name="Klingl A."/>
            <person name="Woyke T."/>
            <person name="Ryan C.M."/>
            <person name="Banfield J.F."/>
        </authorList>
    </citation>
    <scope>NUCLEOTIDE SEQUENCE [LARGE SCALE GENOMIC DNA]</scope>
</reference>
<evidence type="ECO:0000256" key="7">
    <source>
        <dbReference type="RuleBase" id="RU004473"/>
    </source>
</evidence>
<comment type="catalytic activity">
    <reaction evidence="1 7">
        <text>dTDP-alpha-D-glucose = dTDP-4-dehydro-6-deoxy-alpha-D-glucose + H2O</text>
        <dbReference type="Rhea" id="RHEA:17221"/>
        <dbReference type="ChEBI" id="CHEBI:15377"/>
        <dbReference type="ChEBI" id="CHEBI:57477"/>
        <dbReference type="ChEBI" id="CHEBI:57649"/>
        <dbReference type="EC" id="4.2.1.46"/>
    </reaction>
</comment>
<keyword evidence="6 7" id="KW-0456">Lyase</keyword>
<comment type="cofactor">
    <cofactor evidence="2 7">
        <name>NAD(+)</name>
        <dbReference type="ChEBI" id="CHEBI:57540"/>
    </cofactor>
</comment>
<organism evidence="9 10">
    <name type="scientific">Candidatus Uhrbacteria bacterium CG_4_9_14_3_um_filter_41_35</name>
    <dbReference type="NCBI Taxonomy" id="1975034"/>
    <lineage>
        <taxon>Bacteria</taxon>
        <taxon>Candidatus Uhriibacteriota</taxon>
    </lineage>
</organism>
<evidence type="ECO:0000256" key="3">
    <source>
        <dbReference type="ARBA" id="ARBA00008178"/>
    </source>
</evidence>
<dbReference type="AlphaFoldDB" id="A0A2M7XCZ5"/>
<dbReference type="Gene3D" id="3.40.50.720">
    <property type="entry name" value="NAD(P)-binding Rossmann-like Domain"/>
    <property type="match status" value="1"/>
</dbReference>
<sequence length="336" mass="38443">MKILVTGGCGFIGSHFIRIIFEHRPDWEVINLDALTYAGNLANTLDIQTHPRYRFVYGSITDKKLVDQLVSEVDAVMNFAAETHVDRSIVDNEPFILTNILGVQRLVDASVKYGKRFHHVSTDEVFGHLGPNDPKFNERTPYEPRNPYSATKAASDHIVRAAMYTHSLQGTISNCTNNYGSHLYPEKLLSIGITNILEGMPIMIHGDGSQIRDWIHAKDHALGILAVLEKGRIGETYMMGGDSEYSIVETSRKLLSAMGMRENMLTFISDRPGQDRRYAIDYSKIRDELGWEPTLTFDQGLEEMVNWYRNNIQWWKPIRESSGYRRWFKSQFGDFI</sequence>
<evidence type="ECO:0000313" key="10">
    <source>
        <dbReference type="Proteomes" id="UP000231263"/>
    </source>
</evidence>
<evidence type="ECO:0000256" key="1">
    <source>
        <dbReference type="ARBA" id="ARBA00001539"/>
    </source>
</evidence>
<feature type="domain" description="NAD(P)-binding" evidence="8">
    <location>
        <begin position="4"/>
        <end position="304"/>
    </location>
</feature>
<dbReference type="InterPro" id="IPR016040">
    <property type="entry name" value="NAD(P)-bd_dom"/>
</dbReference>
<dbReference type="CDD" id="cd05246">
    <property type="entry name" value="dTDP_GD_SDR_e"/>
    <property type="match status" value="1"/>
</dbReference>
<dbReference type="GO" id="GO:0009225">
    <property type="term" value="P:nucleotide-sugar metabolic process"/>
    <property type="evidence" value="ECO:0007669"/>
    <property type="project" value="InterPro"/>
</dbReference>
<dbReference type="PANTHER" id="PTHR43000">
    <property type="entry name" value="DTDP-D-GLUCOSE 4,6-DEHYDRATASE-RELATED"/>
    <property type="match status" value="1"/>
</dbReference>
<dbReference type="GO" id="GO:0008460">
    <property type="term" value="F:dTDP-glucose 4,6-dehydratase activity"/>
    <property type="evidence" value="ECO:0007669"/>
    <property type="project" value="UniProtKB-EC"/>
</dbReference>
<proteinExistence type="inferred from homology"/>
<name>A0A2M7XCZ5_9BACT</name>
<comment type="caution">
    <text evidence="9">The sequence shown here is derived from an EMBL/GenBank/DDBJ whole genome shotgun (WGS) entry which is preliminary data.</text>
</comment>
<evidence type="ECO:0000259" key="8">
    <source>
        <dbReference type="Pfam" id="PF16363"/>
    </source>
</evidence>
<dbReference type="NCBIfam" id="TIGR01181">
    <property type="entry name" value="dTDP_gluc_dehyt"/>
    <property type="match status" value="1"/>
</dbReference>
<accession>A0A2M7XCZ5</accession>
<comment type="similarity">
    <text evidence="3 7">Belongs to the NAD(P)-dependent epimerase/dehydratase family. dTDP-glucose dehydratase subfamily.</text>
</comment>
<gene>
    <name evidence="9" type="primary">rfbB</name>
    <name evidence="9" type="ORF">CO173_04810</name>
</gene>
<keyword evidence="5" id="KW-0520">NAD</keyword>
<dbReference type="Gene3D" id="3.90.25.10">
    <property type="entry name" value="UDP-galactose 4-epimerase, domain 1"/>
    <property type="match status" value="1"/>
</dbReference>
<evidence type="ECO:0000313" key="9">
    <source>
        <dbReference type="EMBL" id="PJA45744.1"/>
    </source>
</evidence>
<dbReference type="EC" id="4.2.1.46" evidence="4 7"/>
<evidence type="ECO:0000256" key="4">
    <source>
        <dbReference type="ARBA" id="ARBA00011990"/>
    </source>
</evidence>
<dbReference type="InterPro" id="IPR005888">
    <property type="entry name" value="dTDP_Gluc_deHydtase"/>
</dbReference>
<dbReference type="InterPro" id="IPR036291">
    <property type="entry name" value="NAD(P)-bd_dom_sf"/>
</dbReference>
<dbReference type="EMBL" id="PFWT01000026">
    <property type="protein sequence ID" value="PJA45744.1"/>
    <property type="molecule type" value="Genomic_DNA"/>
</dbReference>
<protein>
    <recommendedName>
        <fullName evidence="4 7">dTDP-glucose 4,6-dehydratase</fullName>
        <ecNumber evidence="4 7">4.2.1.46</ecNumber>
    </recommendedName>
</protein>
<dbReference type="Pfam" id="PF16363">
    <property type="entry name" value="GDP_Man_Dehyd"/>
    <property type="match status" value="1"/>
</dbReference>
<evidence type="ECO:0000256" key="6">
    <source>
        <dbReference type="ARBA" id="ARBA00023239"/>
    </source>
</evidence>
<dbReference type="SUPFAM" id="SSF51735">
    <property type="entry name" value="NAD(P)-binding Rossmann-fold domains"/>
    <property type="match status" value="1"/>
</dbReference>
<evidence type="ECO:0000256" key="2">
    <source>
        <dbReference type="ARBA" id="ARBA00001911"/>
    </source>
</evidence>
<evidence type="ECO:0000256" key="5">
    <source>
        <dbReference type="ARBA" id="ARBA00023027"/>
    </source>
</evidence>
<dbReference type="Proteomes" id="UP000231263">
    <property type="component" value="Unassembled WGS sequence"/>
</dbReference>